<dbReference type="Pfam" id="PF13677">
    <property type="entry name" value="MotB_plug"/>
    <property type="match status" value="1"/>
</dbReference>
<dbReference type="InterPro" id="IPR050330">
    <property type="entry name" value="Bact_OuterMem_StrucFunc"/>
</dbReference>
<feature type="domain" description="OmpA-like" evidence="9">
    <location>
        <begin position="117"/>
        <end position="238"/>
    </location>
</feature>
<dbReference type="PANTHER" id="PTHR30329:SF21">
    <property type="entry name" value="LIPOPROTEIN YIAD-RELATED"/>
    <property type="match status" value="1"/>
</dbReference>
<comment type="caution">
    <text evidence="10">The sequence shown here is derived from an EMBL/GenBank/DDBJ whole genome shotgun (WGS) entry which is preliminary data.</text>
</comment>
<dbReference type="CDD" id="cd07185">
    <property type="entry name" value="OmpA_C-like"/>
    <property type="match status" value="1"/>
</dbReference>
<dbReference type="InterPro" id="IPR006665">
    <property type="entry name" value="OmpA-like"/>
</dbReference>
<reference evidence="10 11" key="1">
    <citation type="submission" date="2019-04" db="EMBL/GenBank/DDBJ databases">
        <title>Genome sequencing of Clostridium botulinum Groups I-IV and Clostridium butyricum.</title>
        <authorList>
            <person name="Brunt J."/>
            <person name="Van Vliet A.H.M."/>
            <person name="Stringer S.C."/>
            <person name="Carter A.T."/>
            <person name="Peck M.W."/>
        </authorList>
    </citation>
    <scope>NUCLEOTIDE SEQUENCE [LARGE SCALE GENOMIC DNA]</scope>
    <source>
        <strain evidence="10 11">IFR 18/094</strain>
    </source>
</reference>
<evidence type="ECO:0000313" key="10">
    <source>
        <dbReference type="EMBL" id="NEZ45899.1"/>
    </source>
</evidence>
<evidence type="ECO:0000256" key="2">
    <source>
        <dbReference type="ARBA" id="ARBA00008914"/>
    </source>
</evidence>
<keyword evidence="3" id="KW-1003">Cell membrane</keyword>
<evidence type="ECO:0000256" key="7">
    <source>
        <dbReference type="PROSITE-ProRule" id="PRU00473"/>
    </source>
</evidence>
<feature type="transmembrane region" description="Helical" evidence="8">
    <location>
        <begin position="20"/>
        <end position="40"/>
    </location>
</feature>
<proteinExistence type="inferred from homology"/>
<keyword evidence="11" id="KW-1185">Reference proteome</keyword>
<name>A0A6M0R8I5_9CLOT</name>
<dbReference type="InterPro" id="IPR036737">
    <property type="entry name" value="OmpA-like_sf"/>
</dbReference>
<gene>
    <name evidence="10" type="ORF">FDF74_01585</name>
</gene>
<evidence type="ECO:0000256" key="8">
    <source>
        <dbReference type="SAM" id="Phobius"/>
    </source>
</evidence>
<dbReference type="Pfam" id="PF00691">
    <property type="entry name" value="OmpA"/>
    <property type="match status" value="1"/>
</dbReference>
<organism evidence="10 11">
    <name type="scientific">Clostridium niameyense</name>
    <dbReference type="NCBI Taxonomy" id="1622073"/>
    <lineage>
        <taxon>Bacteria</taxon>
        <taxon>Bacillati</taxon>
        <taxon>Bacillota</taxon>
        <taxon>Clostridia</taxon>
        <taxon>Eubacteriales</taxon>
        <taxon>Clostridiaceae</taxon>
        <taxon>Clostridium</taxon>
    </lineage>
</organism>
<evidence type="ECO:0000256" key="3">
    <source>
        <dbReference type="ARBA" id="ARBA00022475"/>
    </source>
</evidence>
<comment type="subcellular location">
    <subcellularLocation>
        <location evidence="1">Cell membrane</location>
        <topology evidence="1">Single-pass membrane protein</topology>
    </subcellularLocation>
</comment>
<dbReference type="PROSITE" id="PS51123">
    <property type="entry name" value="OMPA_2"/>
    <property type="match status" value="1"/>
</dbReference>
<dbReference type="GO" id="GO:0005886">
    <property type="term" value="C:plasma membrane"/>
    <property type="evidence" value="ECO:0007669"/>
    <property type="project" value="UniProtKB-SubCell"/>
</dbReference>
<dbReference type="RefSeq" id="WP_163248267.1">
    <property type="nucleotide sequence ID" value="NZ_SXDP01000001.1"/>
</dbReference>
<dbReference type="EMBL" id="SXDP01000001">
    <property type="protein sequence ID" value="NEZ45899.1"/>
    <property type="molecule type" value="Genomic_DNA"/>
</dbReference>
<keyword evidence="5 8" id="KW-1133">Transmembrane helix</keyword>
<evidence type="ECO:0000259" key="9">
    <source>
        <dbReference type="PROSITE" id="PS51123"/>
    </source>
</evidence>
<dbReference type="AlphaFoldDB" id="A0A6M0R8I5"/>
<keyword evidence="4 8" id="KW-0812">Transmembrane</keyword>
<dbReference type="SUPFAM" id="SSF103088">
    <property type="entry name" value="OmpA-like"/>
    <property type="match status" value="1"/>
</dbReference>
<accession>A0A6M0R8I5</accession>
<evidence type="ECO:0000256" key="4">
    <source>
        <dbReference type="ARBA" id="ARBA00022692"/>
    </source>
</evidence>
<dbReference type="Gene3D" id="3.30.1330.60">
    <property type="entry name" value="OmpA-like domain"/>
    <property type="match status" value="1"/>
</dbReference>
<protein>
    <submittedName>
        <fullName evidence="10">Chemotaxis protein MotB</fullName>
    </submittedName>
</protein>
<evidence type="ECO:0000313" key="11">
    <source>
        <dbReference type="Proteomes" id="UP000473885"/>
    </source>
</evidence>
<dbReference type="InterPro" id="IPR025713">
    <property type="entry name" value="MotB-like_N_dom"/>
</dbReference>
<evidence type="ECO:0000256" key="6">
    <source>
        <dbReference type="ARBA" id="ARBA00023136"/>
    </source>
</evidence>
<dbReference type="PANTHER" id="PTHR30329">
    <property type="entry name" value="STATOR ELEMENT OF FLAGELLAR MOTOR COMPLEX"/>
    <property type="match status" value="1"/>
</dbReference>
<comment type="similarity">
    <text evidence="2">Belongs to the MotB family.</text>
</comment>
<evidence type="ECO:0000256" key="1">
    <source>
        <dbReference type="ARBA" id="ARBA00004162"/>
    </source>
</evidence>
<dbReference type="Proteomes" id="UP000473885">
    <property type="component" value="Unassembled WGS sequence"/>
</dbReference>
<sequence>MSRRKKRGGEGPQLTGDEWIQTYSDTITLLLTFFILLYSFSSVDAQKFKQVATAMQSVLSGQAGDGIMDYSGEVPLVGETSQVGEGSGAESKETYEKVKKFLDKNDLKSSVEVTQDSRGVVLQLRDNVLFETGQADIKPESKPILEKLNDLINKFPNNIIVEGHTDNIPIKNYKYESNWELSTERAVNVLRYFVQVKNQSPKRFAAAGYGEYRPIASNDSDSNRAKNRRVSILIVSMEKENKKK</sequence>
<evidence type="ECO:0000256" key="5">
    <source>
        <dbReference type="ARBA" id="ARBA00022989"/>
    </source>
</evidence>
<keyword evidence="6 7" id="KW-0472">Membrane</keyword>